<evidence type="ECO:0000313" key="5">
    <source>
        <dbReference type="Proteomes" id="UP000663855"/>
    </source>
</evidence>
<feature type="region of interest" description="Disordered" evidence="1">
    <location>
        <begin position="138"/>
        <end position="158"/>
    </location>
</feature>
<dbReference type="Proteomes" id="UP000663855">
    <property type="component" value="Unassembled WGS sequence"/>
</dbReference>
<feature type="non-terminal residue" evidence="3">
    <location>
        <position position="1"/>
    </location>
</feature>
<comment type="caution">
    <text evidence="3">The sequence shown here is derived from an EMBL/GenBank/DDBJ whole genome shotgun (WGS) entry which is preliminary data.</text>
</comment>
<reference evidence="3" key="1">
    <citation type="submission" date="2021-02" db="EMBL/GenBank/DDBJ databases">
        <authorList>
            <person name="Nowell W R."/>
        </authorList>
    </citation>
    <scope>NUCLEOTIDE SEQUENCE</scope>
</reference>
<evidence type="ECO:0000313" key="3">
    <source>
        <dbReference type="EMBL" id="CAF1606966.1"/>
    </source>
</evidence>
<dbReference type="Pfam" id="PF02010">
    <property type="entry name" value="REJ"/>
    <property type="match status" value="1"/>
</dbReference>
<dbReference type="Proteomes" id="UP000681967">
    <property type="component" value="Unassembled WGS sequence"/>
</dbReference>
<dbReference type="AlphaFoldDB" id="A0A816BFC3"/>
<dbReference type="EMBL" id="CAJNOV010017392">
    <property type="protein sequence ID" value="CAF1606966.1"/>
    <property type="molecule type" value="Genomic_DNA"/>
</dbReference>
<accession>A0A816BFC3</accession>
<proteinExistence type="predicted"/>
<feature type="domain" description="PKD/REJ-like" evidence="2">
    <location>
        <begin position="40"/>
        <end position="149"/>
    </location>
</feature>
<organism evidence="3 5">
    <name type="scientific">Rotaria magnacalcarata</name>
    <dbReference type="NCBI Taxonomy" id="392030"/>
    <lineage>
        <taxon>Eukaryota</taxon>
        <taxon>Metazoa</taxon>
        <taxon>Spiralia</taxon>
        <taxon>Gnathifera</taxon>
        <taxon>Rotifera</taxon>
        <taxon>Eurotatoria</taxon>
        <taxon>Bdelloidea</taxon>
        <taxon>Philodinida</taxon>
        <taxon>Philodinidae</taxon>
        <taxon>Rotaria</taxon>
    </lineage>
</organism>
<name>A0A816BFC3_9BILA</name>
<dbReference type="InterPro" id="IPR002859">
    <property type="entry name" value="PKD/REJ-like"/>
</dbReference>
<dbReference type="EMBL" id="CAJOBH010204018">
    <property type="protein sequence ID" value="CAF4994284.1"/>
    <property type="molecule type" value="Genomic_DNA"/>
</dbReference>
<gene>
    <name evidence="4" type="ORF">BYL167_LOCUS55258</name>
    <name evidence="3" type="ORF">CJN711_LOCUS36002</name>
</gene>
<protein>
    <recommendedName>
        <fullName evidence="2">PKD/REJ-like domain-containing protein</fullName>
    </recommendedName>
</protein>
<evidence type="ECO:0000259" key="2">
    <source>
        <dbReference type="Pfam" id="PF02010"/>
    </source>
</evidence>
<evidence type="ECO:0000256" key="1">
    <source>
        <dbReference type="SAM" id="MobiDB-lite"/>
    </source>
</evidence>
<evidence type="ECO:0000313" key="4">
    <source>
        <dbReference type="EMBL" id="CAF4994284.1"/>
    </source>
</evidence>
<sequence length="158" mass="17495">CSLPNITLIMDPSSLSKPLRFYRSAELYISSNTDFFLTKSAQLNSQWTITNCIKNCSSSISLNHPIITTFSEIYIPAKELEYGIYEVKLTVSSVDIPMVTASAVGYIEIIPTGIMVNLISNGTSMIIHDSQQNLTLDPGRFSEDPDENEFNSTVSPCQ</sequence>